<gene>
    <name evidence="3" type="ORF">BYL167_LOCUS68902</name>
</gene>
<keyword evidence="2" id="KW-0812">Transmembrane</keyword>
<accession>A0A8S3FRA6</accession>
<organism evidence="3 4">
    <name type="scientific">Rotaria magnacalcarata</name>
    <dbReference type="NCBI Taxonomy" id="392030"/>
    <lineage>
        <taxon>Eukaryota</taxon>
        <taxon>Metazoa</taxon>
        <taxon>Spiralia</taxon>
        <taxon>Gnathifera</taxon>
        <taxon>Rotifera</taxon>
        <taxon>Eurotatoria</taxon>
        <taxon>Bdelloidea</taxon>
        <taxon>Philodinida</taxon>
        <taxon>Philodinidae</taxon>
        <taxon>Rotaria</taxon>
    </lineage>
</organism>
<evidence type="ECO:0000256" key="1">
    <source>
        <dbReference type="SAM" id="MobiDB-lite"/>
    </source>
</evidence>
<evidence type="ECO:0000313" key="4">
    <source>
        <dbReference type="Proteomes" id="UP000681967"/>
    </source>
</evidence>
<sequence length="222" mass="24554">GNLSQVRGYQTNVHNLFNNIIANKSENQMDINLLNTWKTLFEVSHKMNVSTNTRGLLLIKPFSPLFDSNNNNQKYILILCSSIFVLLIINFSICIVLSKRGQGCRKREYNCLNNHKQLTLVNPSEHPQQHGGSSPSSTNSNGTTTIDSTQQLIVNTNPNEHEHHSSPLSSLLCTTTNSSINSTPPVDVLHPINITKKHGILKCSSIKKTNVLATSSLPEAIV</sequence>
<dbReference type="AlphaFoldDB" id="A0A8S3FRA6"/>
<keyword evidence="2" id="KW-0472">Membrane</keyword>
<feature type="compositionally biased region" description="Low complexity" evidence="1">
    <location>
        <begin position="131"/>
        <end position="145"/>
    </location>
</feature>
<feature type="transmembrane region" description="Helical" evidence="2">
    <location>
        <begin position="75"/>
        <end position="97"/>
    </location>
</feature>
<proteinExistence type="predicted"/>
<evidence type="ECO:0000313" key="3">
    <source>
        <dbReference type="EMBL" id="CAF5133434.1"/>
    </source>
</evidence>
<dbReference type="Proteomes" id="UP000681967">
    <property type="component" value="Unassembled WGS sequence"/>
</dbReference>
<name>A0A8S3FRA6_9BILA</name>
<reference evidence="3" key="1">
    <citation type="submission" date="2021-02" db="EMBL/GenBank/DDBJ databases">
        <authorList>
            <person name="Nowell W R."/>
        </authorList>
    </citation>
    <scope>NUCLEOTIDE SEQUENCE</scope>
</reference>
<feature type="non-terminal residue" evidence="3">
    <location>
        <position position="1"/>
    </location>
</feature>
<feature type="region of interest" description="Disordered" evidence="1">
    <location>
        <begin position="122"/>
        <end position="145"/>
    </location>
</feature>
<dbReference type="EMBL" id="CAJOBH010248966">
    <property type="protein sequence ID" value="CAF5133434.1"/>
    <property type="molecule type" value="Genomic_DNA"/>
</dbReference>
<protein>
    <submittedName>
        <fullName evidence="3">Uncharacterized protein</fullName>
    </submittedName>
</protein>
<keyword evidence="2" id="KW-1133">Transmembrane helix</keyword>
<comment type="caution">
    <text evidence="3">The sequence shown here is derived from an EMBL/GenBank/DDBJ whole genome shotgun (WGS) entry which is preliminary data.</text>
</comment>
<evidence type="ECO:0000256" key="2">
    <source>
        <dbReference type="SAM" id="Phobius"/>
    </source>
</evidence>